<evidence type="ECO:0008006" key="2">
    <source>
        <dbReference type="Google" id="ProtNLM"/>
    </source>
</evidence>
<evidence type="ECO:0000313" key="1">
    <source>
        <dbReference type="EMBL" id="AVX52231.1"/>
    </source>
</evidence>
<dbReference type="EMBL" id="MG736312">
    <property type="protein sequence ID" value="AVX52231.1"/>
    <property type="molecule type" value="Genomic_DNA"/>
</dbReference>
<dbReference type="AlphaFoldDB" id="A0A2U7XX05"/>
<protein>
    <recommendedName>
        <fullName evidence="2">DUF2975 domain-containing protein</fullName>
    </recommendedName>
</protein>
<accession>A0A2U7XX05</accession>
<sequence>MHTVRTNIRLTLMSALLFVMLVLLIVTPVWIFLSGEQVFIQTVLDIAEMPLADRINVTPSSGCLMLALVVLYMPVLIFSYCLWHGIKIVSHVRDGHLLDRVLALRVKKIAIAMTAIGVMLPLCRFLFPVLIYAESEYFQIIIDIGDIACVLTGGLLYVTFQSMLTGIKAKEEVEEFI</sequence>
<name>A0A2U7XX05_KLEPN</name>
<gene>
    <name evidence="1" type="ORF">pKP91-00068</name>
</gene>
<geneLocation type="plasmid" evidence="1">
    <name>pKP91</name>
</geneLocation>
<dbReference type="RefSeq" id="WP_072310982.1">
    <property type="nucleotide sequence ID" value="NZ_CAMRIF010000003.1"/>
</dbReference>
<reference evidence="1" key="1">
    <citation type="journal article" date="2018" name="Emerg. Microbes Infect.">
        <title>Identified a colistin-resistance gene mcr-8.1 in klebsiella pneumoniae.</title>
        <authorList>
            <person name="Wang X."/>
            <person name="Wang Y."/>
            <person name="Shen Z."/>
        </authorList>
    </citation>
    <scope>NUCLEOTIDE SEQUENCE</scope>
    <source>
        <strain evidence="1">KP91</strain>
        <plasmid evidence="1">pKP91</plasmid>
    </source>
</reference>
<keyword evidence="1" id="KW-0614">Plasmid</keyword>
<proteinExistence type="predicted"/>
<organism evidence="1">
    <name type="scientific">Klebsiella pneumoniae</name>
    <dbReference type="NCBI Taxonomy" id="573"/>
    <lineage>
        <taxon>Bacteria</taxon>
        <taxon>Pseudomonadati</taxon>
        <taxon>Pseudomonadota</taxon>
        <taxon>Gammaproteobacteria</taxon>
        <taxon>Enterobacterales</taxon>
        <taxon>Enterobacteriaceae</taxon>
        <taxon>Klebsiella/Raoultella group</taxon>
        <taxon>Klebsiella</taxon>
        <taxon>Klebsiella pneumoniae complex</taxon>
    </lineage>
</organism>